<evidence type="ECO:0000256" key="1">
    <source>
        <dbReference type="ARBA" id="ARBA00004651"/>
    </source>
</evidence>
<dbReference type="PROSITE" id="PS50262">
    <property type="entry name" value="G_PROTEIN_RECEP_F1_2"/>
    <property type="match status" value="2"/>
</dbReference>
<comment type="subcellular location">
    <subcellularLocation>
        <location evidence="1">Cell membrane</location>
        <topology evidence="1">Multi-pass membrane protein</topology>
    </subcellularLocation>
</comment>
<feature type="transmembrane region" description="Helical" evidence="11">
    <location>
        <begin position="505"/>
        <end position="534"/>
    </location>
</feature>
<dbReference type="EMBL" id="JARQWQ010000040">
    <property type="protein sequence ID" value="KAK2559503.1"/>
    <property type="molecule type" value="Genomic_DNA"/>
</dbReference>
<feature type="transmembrane region" description="Helical" evidence="11">
    <location>
        <begin position="154"/>
        <end position="174"/>
    </location>
</feature>
<dbReference type="Proteomes" id="UP001249851">
    <property type="component" value="Unassembled WGS sequence"/>
</dbReference>
<feature type="transmembrane region" description="Helical" evidence="11">
    <location>
        <begin position="38"/>
        <end position="59"/>
    </location>
</feature>
<feature type="transmembrane region" description="Helical" evidence="11">
    <location>
        <begin position="433"/>
        <end position="457"/>
    </location>
</feature>
<evidence type="ECO:0000256" key="10">
    <source>
        <dbReference type="RuleBase" id="RU000688"/>
    </source>
</evidence>
<evidence type="ECO:0000256" key="8">
    <source>
        <dbReference type="ARBA" id="ARBA00023180"/>
    </source>
</evidence>
<comment type="caution">
    <text evidence="13">The sequence shown here is derived from an EMBL/GenBank/DDBJ whole genome shotgun (WGS) entry which is preliminary data.</text>
</comment>
<dbReference type="PANTHER" id="PTHR24246:SF27">
    <property type="entry name" value="ADENOSINE RECEPTOR, ISOFORM A"/>
    <property type="match status" value="1"/>
</dbReference>
<dbReference type="PROSITE" id="PS00237">
    <property type="entry name" value="G_PROTEIN_RECEP_F1_1"/>
    <property type="match status" value="2"/>
</dbReference>
<feature type="domain" description="G-protein coupled receptors family 1 profile" evidence="12">
    <location>
        <begin position="50"/>
        <end position="294"/>
    </location>
</feature>
<dbReference type="Pfam" id="PF00001">
    <property type="entry name" value="7tm_1"/>
    <property type="match status" value="2"/>
</dbReference>
<feature type="transmembrane region" description="Helical" evidence="11">
    <location>
        <begin position="108"/>
        <end position="133"/>
    </location>
</feature>
<evidence type="ECO:0000256" key="6">
    <source>
        <dbReference type="ARBA" id="ARBA00023136"/>
    </source>
</evidence>
<dbReference type="SUPFAM" id="SSF81321">
    <property type="entry name" value="Family A G protein-coupled receptor-like"/>
    <property type="match status" value="2"/>
</dbReference>
<feature type="transmembrane region" description="Helical" evidence="11">
    <location>
        <begin position="271"/>
        <end position="289"/>
    </location>
</feature>
<dbReference type="PANTHER" id="PTHR24246">
    <property type="entry name" value="OLFACTORY RECEPTOR AND ADENOSINE RECEPTOR"/>
    <property type="match status" value="1"/>
</dbReference>
<keyword evidence="6 11" id="KW-0472">Membrane</keyword>
<accession>A0AAD9V348</accession>
<comment type="similarity">
    <text evidence="10">Belongs to the G-protein coupled receptor 1 family.</text>
</comment>
<keyword evidence="5 10" id="KW-0297">G-protein coupled receptor</keyword>
<gene>
    <name evidence="13" type="ORF">P5673_018149</name>
</gene>
<sequence>MAAVTGHFNFWNITSEQALQEGWLHLENVKPLSLTSSILSIIMSPIIVLANTLVLLAVWKDPLKKLRSSPSNFILVSMAFADLLVGLMICPVTAYWGWEIFAKGVSPLGLSVIFAMNVFSVNVSFGHMFLLTVDRFLAVMIPLQYKSKVTNKRVLRASCICWIYFLVFGCSFLVLREYFAIMGAVYNVQLLVLLLGMLIMNFVIVVRFYAYSKEKAHQYQENSRFIVLQREKKLFKGITVIVCAFLLCYLPWFIVQMLIYLCKPCHPNLSWLMISFGFSGSLTYANSAVKLPKYQYRYTFELSRDNKTLLLETSLPIRYLRERKMAALLGHSQIWNVSMETFIRHIRASLETSPSSEAMILCVCFSIVSIIIVIGNTLVIVAVVKDPLKTLRSSPTNFILLEMASADLFVGMVLAPSFALLNFSFEEKAVWDSLFFVTFFSHFFVIVSAYHVFLLTIDRYFALAKPLKYKAIVTKTRVVLGSSSIWVFSLSYAALTLTIGASALMIPWLIFVLLLFLSSEGISLAYVLTLANLVKHYKAKMKDTENSHFNQLRLYQREKKVSLVIFSVIIAFDVCYFPWIVVQLVFVFCQSCSASYRAVIVSRDVAMLLIFINSSLNPLLYSWRFSKFQATFKYFWRKYCCKKQRRKTMDINQGRRQRCEVKL</sequence>
<evidence type="ECO:0000256" key="4">
    <source>
        <dbReference type="ARBA" id="ARBA00022989"/>
    </source>
</evidence>
<evidence type="ECO:0000256" key="3">
    <source>
        <dbReference type="ARBA" id="ARBA00022692"/>
    </source>
</evidence>
<dbReference type="InterPro" id="IPR000276">
    <property type="entry name" value="GPCR_Rhodpsn"/>
</dbReference>
<evidence type="ECO:0000256" key="11">
    <source>
        <dbReference type="SAM" id="Phobius"/>
    </source>
</evidence>
<keyword evidence="3 10" id="KW-0812">Transmembrane</keyword>
<feature type="transmembrane region" description="Helical" evidence="11">
    <location>
        <begin position="478"/>
        <end position="499"/>
    </location>
</feature>
<feature type="transmembrane region" description="Helical" evidence="11">
    <location>
        <begin position="234"/>
        <end position="259"/>
    </location>
</feature>
<dbReference type="Gene3D" id="1.20.1070.10">
    <property type="entry name" value="Rhodopsin 7-helix transmembrane proteins"/>
    <property type="match status" value="2"/>
</dbReference>
<name>A0AAD9V348_ACRCE</name>
<evidence type="ECO:0000256" key="9">
    <source>
        <dbReference type="ARBA" id="ARBA00023224"/>
    </source>
</evidence>
<dbReference type="AlphaFoldDB" id="A0AAD9V348"/>
<dbReference type="CDD" id="cd00637">
    <property type="entry name" value="7tm_classA_rhodopsin-like"/>
    <property type="match status" value="1"/>
</dbReference>
<reference evidence="13" key="1">
    <citation type="journal article" date="2023" name="G3 (Bethesda)">
        <title>Whole genome assembly and annotation of the endangered Caribbean coral Acropora cervicornis.</title>
        <authorList>
            <person name="Selwyn J.D."/>
            <person name="Vollmer S.V."/>
        </authorList>
    </citation>
    <scope>NUCLEOTIDE SEQUENCE</scope>
    <source>
        <strain evidence="13">K2</strain>
    </source>
</reference>
<keyword evidence="8" id="KW-0325">Glycoprotein</keyword>
<organism evidence="13 14">
    <name type="scientific">Acropora cervicornis</name>
    <name type="common">Staghorn coral</name>
    <dbReference type="NCBI Taxonomy" id="6130"/>
    <lineage>
        <taxon>Eukaryota</taxon>
        <taxon>Metazoa</taxon>
        <taxon>Cnidaria</taxon>
        <taxon>Anthozoa</taxon>
        <taxon>Hexacorallia</taxon>
        <taxon>Scleractinia</taxon>
        <taxon>Astrocoeniina</taxon>
        <taxon>Acroporidae</taxon>
        <taxon>Acropora</taxon>
    </lineage>
</organism>
<keyword evidence="2" id="KW-1003">Cell membrane</keyword>
<evidence type="ECO:0000256" key="7">
    <source>
        <dbReference type="ARBA" id="ARBA00023170"/>
    </source>
</evidence>
<dbReference type="PRINTS" id="PR00237">
    <property type="entry name" value="GPCRRHODOPSN"/>
</dbReference>
<feature type="transmembrane region" description="Helical" evidence="11">
    <location>
        <begin position="605"/>
        <end position="623"/>
    </location>
</feature>
<evidence type="ECO:0000313" key="13">
    <source>
        <dbReference type="EMBL" id="KAK2559503.1"/>
    </source>
</evidence>
<dbReference type="InterPro" id="IPR017452">
    <property type="entry name" value="GPCR_Rhodpsn_7TM"/>
</dbReference>
<protein>
    <submittedName>
        <fullName evidence="13">Beta-4C adrenergic receptor</fullName>
    </submittedName>
</protein>
<keyword evidence="14" id="KW-1185">Reference proteome</keyword>
<feature type="domain" description="G-protein coupled receptors family 1 profile" evidence="12">
    <location>
        <begin position="375"/>
        <end position="621"/>
    </location>
</feature>
<evidence type="ECO:0000256" key="2">
    <source>
        <dbReference type="ARBA" id="ARBA00022475"/>
    </source>
</evidence>
<keyword evidence="7 10" id="KW-0675">Receptor</keyword>
<proteinExistence type="inferred from homology"/>
<keyword evidence="4 11" id="KW-1133">Transmembrane helix</keyword>
<reference evidence="13" key="2">
    <citation type="journal article" date="2023" name="Science">
        <title>Genomic signatures of disease resistance in endangered staghorn corals.</title>
        <authorList>
            <person name="Vollmer S.V."/>
            <person name="Selwyn J.D."/>
            <person name="Despard B.A."/>
            <person name="Roesel C.L."/>
        </authorList>
    </citation>
    <scope>NUCLEOTIDE SEQUENCE</scope>
    <source>
        <strain evidence="13">K2</strain>
    </source>
</reference>
<evidence type="ECO:0000256" key="5">
    <source>
        <dbReference type="ARBA" id="ARBA00023040"/>
    </source>
</evidence>
<feature type="transmembrane region" description="Helical" evidence="11">
    <location>
        <begin position="358"/>
        <end position="384"/>
    </location>
</feature>
<feature type="transmembrane region" description="Helical" evidence="11">
    <location>
        <begin position="71"/>
        <end position="96"/>
    </location>
</feature>
<feature type="transmembrane region" description="Helical" evidence="11">
    <location>
        <begin position="561"/>
        <end position="585"/>
    </location>
</feature>
<evidence type="ECO:0000313" key="14">
    <source>
        <dbReference type="Proteomes" id="UP001249851"/>
    </source>
</evidence>
<feature type="transmembrane region" description="Helical" evidence="11">
    <location>
        <begin position="186"/>
        <end position="210"/>
    </location>
</feature>
<keyword evidence="9 10" id="KW-0807">Transducer</keyword>
<evidence type="ECO:0000259" key="12">
    <source>
        <dbReference type="PROSITE" id="PS50262"/>
    </source>
</evidence>
<dbReference type="GO" id="GO:0005886">
    <property type="term" value="C:plasma membrane"/>
    <property type="evidence" value="ECO:0007669"/>
    <property type="project" value="UniProtKB-SubCell"/>
</dbReference>
<dbReference type="GO" id="GO:0004930">
    <property type="term" value="F:G protein-coupled receptor activity"/>
    <property type="evidence" value="ECO:0007669"/>
    <property type="project" value="UniProtKB-KW"/>
</dbReference>